<feature type="domain" description="DnaB/C C-terminal" evidence="2">
    <location>
        <begin position="142"/>
        <end position="210"/>
    </location>
</feature>
<evidence type="ECO:0000256" key="1">
    <source>
        <dbReference type="ARBA" id="ARBA00093462"/>
    </source>
</evidence>
<name>A0ABU6KJ04_9BACI</name>
<dbReference type="PANTHER" id="PTHR37293">
    <property type="entry name" value="PHAGE REPLICATION PROTEIN-RELATED"/>
    <property type="match status" value="1"/>
</dbReference>
<dbReference type="InterPro" id="IPR006343">
    <property type="entry name" value="DnaB/C_C"/>
</dbReference>
<evidence type="ECO:0000259" key="2">
    <source>
        <dbReference type="Pfam" id="PF07261"/>
    </source>
</evidence>
<organism evidence="3 4">
    <name type="scientific">Virgibacillus tibetensis</name>
    <dbReference type="NCBI Taxonomy" id="3042313"/>
    <lineage>
        <taxon>Bacteria</taxon>
        <taxon>Bacillati</taxon>
        <taxon>Bacillota</taxon>
        <taxon>Bacilli</taxon>
        <taxon>Bacillales</taxon>
        <taxon>Bacillaceae</taxon>
        <taxon>Virgibacillus</taxon>
    </lineage>
</organism>
<comment type="similarity">
    <text evidence="1">Belongs to the DnaB/DnaD family.</text>
</comment>
<proteinExistence type="inferred from homology"/>
<evidence type="ECO:0000313" key="3">
    <source>
        <dbReference type="EMBL" id="MEC5425302.1"/>
    </source>
</evidence>
<protein>
    <submittedName>
        <fullName evidence="3">DnaD domain protein</fullName>
    </submittedName>
</protein>
<evidence type="ECO:0000313" key="4">
    <source>
        <dbReference type="Proteomes" id="UP001335737"/>
    </source>
</evidence>
<comment type="caution">
    <text evidence="3">The sequence shown here is derived from an EMBL/GenBank/DDBJ whole genome shotgun (WGS) entry which is preliminary data.</text>
</comment>
<dbReference type="SUPFAM" id="SSF158499">
    <property type="entry name" value="DnaD domain-like"/>
    <property type="match status" value="1"/>
</dbReference>
<dbReference type="Proteomes" id="UP001335737">
    <property type="component" value="Unassembled WGS sequence"/>
</dbReference>
<gene>
    <name evidence="3" type="ORF">QGM71_17610</name>
</gene>
<dbReference type="NCBIfam" id="TIGR01446">
    <property type="entry name" value="DnaD_dom"/>
    <property type="match status" value="1"/>
</dbReference>
<dbReference type="Pfam" id="PF07261">
    <property type="entry name" value="DnaB_2"/>
    <property type="match status" value="1"/>
</dbReference>
<sequence>MNYIKELNAFRNWLLLSEIPTSAIALWYTLMAINNSVGWKSSFNAPNSVVQQLTGLSKQGLLNARNELIEHNLICCEKGKKGKAPVYKMVSLVNSVDQCMYQSVYQSLDPSLDESLTIPKQKLKQKQKSRRGEKEAENPFLIFEQNFGILRPIAGESLIAWCEDLGDDIVVAAIKLAVKRGGHTYSYIEKILKEWAHAKLTSIDRVRDYERQKAANRDNTIPFRKRTEKSRQTLFDELRQEGSLP</sequence>
<dbReference type="InterPro" id="IPR034829">
    <property type="entry name" value="DnaD-like_sf"/>
</dbReference>
<dbReference type="EMBL" id="JARZFX010000012">
    <property type="protein sequence ID" value="MEC5425302.1"/>
    <property type="molecule type" value="Genomic_DNA"/>
</dbReference>
<reference evidence="3 4" key="1">
    <citation type="journal article" date="2024" name="Int. J. Syst. Evol. Microbiol.">
        <title>Virgibacillus tibetensis sp. nov., isolated from salt lake on the Tibetan Plateau of China.</title>
        <authorList>
            <person name="Phurbu D."/>
            <person name="Liu Z.-X."/>
            <person name="Wang R."/>
            <person name="Zheng Y.-Y."/>
            <person name="Liu H.-C."/>
            <person name="Zhou Y.-G."/>
            <person name="Yu Y.-J."/>
            <person name="Li A.-H."/>
        </authorList>
    </citation>
    <scope>NUCLEOTIDE SEQUENCE [LARGE SCALE GENOMIC DNA]</scope>
    <source>
        <strain evidence="3 4">C22-A2</strain>
    </source>
</reference>
<accession>A0ABU6KJ04</accession>
<dbReference type="Gene3D" id="1.10.10.630">
    <property type="entry name" value="DnaD domain-like"/>
    <property type="match status" value="1"/>
</dbReference>
<keyword evidence="4" id="KW-1185">Reference proteome</keyword>
<dbReference type="PANTHER" id="PTHR37293:SF5">
    <property type="entry name" value="DNA REPLICATION PROTEIN"/>
    <property type="match status" value="1"/>
</dbReference>
<dbReference type="RefSeq" id="WP_327608851.1">
    <property type="nucleotide sequence ID" value="NZ_JARZFX010000012.1"/>
</dbReference>
<dbReference type="InterPro" id="IPR053162">
    <property type="entry name" value="DnaD"/>
</dbReference>